<keyword evidence="2" id="KW-1185">Reference proteome</keyword>
<dbReference type="AlphaFoldDB" id="A0AA36HAX4"/>
<gene>
    <name evidence="1" type="ORF">CYNAS_LOCUS18837</name>
</gene>
<evidence type="ECO:0000313" key="2">
    <source>
        <dbReference type="Proteomes" id="UP001176961"/>
    </source>
</evidence>
<accession>A0AA36HAX4</accession>
<organism evidence="1 2">
    <name type="scientific">Cylicocyclus nassatus</name>
    <name type="common">Nematode worm</name>
    <dbReference type="NCBI Taxonomy" id="53992"/>
    <lineage>
        <taxon>Eukaryota</taxon>
        <taxon>Metazoa</taxon>
        <taxon>Ecdysozoa</taxon>
        <taxon>Nematoda</taxon>
        <taxon>Chromadorea</taxon>
        <taxon>Rhabditida</taxon>
        <taxon>Rhabditina</taxon>
        <taxon>Rhabditomorpha</taxon>
        <taxon>Strongyloidea</taxon>
        <taxon>Strongylidae</taxon>
        <taxon>Cylicocyclus</taxon>
    </lineage>
</organism>
<dbReference type="EMBL" id="CATQJL010000316">
    <property type="protein sequence ID" value="CAJ0606854.1"/>
    <property type="molecule type" value="Genomic_DNA"/>
</dbReference>
<protein>
    <submittedName>
        <fullName evidence="1">Uncharacterized protein</fullName>
    </submittedName>
</protein>
<reference evidence="1" key="1">
    <citation type="submission" date="2023-07" db="EMBL/GenBank/DDBJ databases">
        <authorList>
            <consortium name="CYATHOMIX"/>
        </authorList>
    </citation>
    <scope>NUCLEOTIDE SEQUENCE</scope>
    <source>
        <strain evidence="1">N/A</strain>
    </source>
</reference>
<dbReference type="Proteomes" id="UP001176961">
    <property type="component" value="Unassembled WGS sequence"/>
</dbReference>
<proteinExistence type="predicted"/>
<sequence>MFSATVFYRKMGHKGKHENGENNNDVAYMTEDGIPSENGMHAKAIKGKSRPSDGRYALYLVRKPIEVTPEDLSKASISIEACVDNEQKITIGSNDFVVRGAALPSQTFHIPASVLHASDASSSLEAGKVIGSIVISRAEFHSTDGIYEEGHDVPLDLLQNLPLRHIKKKVSRKGIKHLRQRLCANGVKRLSSSGSAAAQ</sequence>
<evidence type="ECO:0000313" key="1">
    <source>
        <dbReference type="EMBL" id="CAJ0606854.1"/>
    </source>
</evidence>
<comment type="caution">
    <text evidence="1">The sequence shown here is derived from an EMBL/GenBank/DDBJ whole genome shotgun (WGS) entry which is preliminary data.</text>
</comment>
<name>A0AA36HAX4_CYLNA</name>